<dbReference type="PROSITE" id="PS51257">
    <property type="entry name" value="PROKAR_LIPOPROTEIN"/>
    <property type="match status" value="1"/>
</dbReference>
<protein>
    <submittedName>
        <fullName evidence="2">Extracellular solute-binding protein</fullName>
    </submittedName>
</protein>
<sequence>MRNKIGIGPVSVALIAALAGCSSGNNGESGQAVKDAATPAQQAGPAELAKQAAQQPAELVIGSSSGATNEQFMRDYGTKISEKFPNYKIKYVEGSFKTYIESGQSYDIFISSVGLTPASVLTYNLQSDISDLVQKYRFDMTGLEPSTIDIQRQLAGGGIYGLPVNTTSAALFYNKDLFDRFGVPYPKDGMTWEDQYDLAKKMTRSDEGTTYRGLTMAFQHLMFLNQLSAPHLDAKTYKAMFLENNFVRAFENMARFYKIPGNELPGNTFYLNNQQDPFYKDKTVAMLLTLSTGGVNFGDWNWDIAKFPVFKDKPDVGPQSYPNYFYVTSTSKQRDAAFQVLSYVASEEFQMWQAKTGTPAVLKDKSKTASVFGVDKPLYKGKHLTAILPDKFADPTVKTLYQAAADKEVNAALGAYAAGQDVNTVLREAAERADKAIAATKGK</sequence>
<dbReference type="Gene3D" id="3.40.190.10">
    <property type="entry name" value="Periplasmic binding protein-like II"/>
    <property type="match status" value="1"/>
</dbReference>
<dbReference type="SUPFAM" id="SSF53850">
    <property type="entry name" value="Periplasmic binding protein-like II"/>
    <property type="match status" value="1"/>
</dbReference>
<evidence type="ECO:0000313" key="3">
    <source>
        <dbReference type="Proteomes" id="UP000282311"/>
    </source>
</evidence>
<dbReference type="RefSeq" id="WP_120748755.1">
    <property type="nucleotide sequence ID" value="NZ_RBAH01000013.1"/>
</dbReference>
<dbReference type="AlphaFoldDB" id="A0A3B0CB11"/>
<organism evidence="2 3">
    <name type="scientific">Paenibacillus ginsengarvi</name>
    <dbReference type="NCBI Taxonomy" id="400777"/>
    <lineage>
        <taxon>Bacteria</taxon>
        <taxon>Bacillati</taxon>
        <taxon>Bacillota</taxon>
        <taxon>Bacilli</taxon>
        <taxon>Bacillales</taxon>
        <taxon>Paenibacillaceae</taxon>
        <taxon>Paenibacillus</taxon>
    </lineage>
</organism>
<comment type="caution">
    <text evidence="2">The sequence shown here is derived from an EMBL/GenBank/DDBJ whole genome shotgun (WGS) entry which is preliminary data.</text>
</comment>
<keyword evidence="3" id="KW-1185">Reference proteome</keyword>
<name>A0A3B0CB11_9BACL</name>
<feature type="region of interest" description="Disordered" evidence="1">
    <location>
        <begin position="28"/>
        <end position="49"/>
    </location>
</feature>
<dbReference type="PANTHER" id="PTHR43649">
    <property type="entry name" value="ARABINOSE-BINDING PROTEIN-RELATED"/>
    <property type="match status" value="1"/>
</dbReference>
<gene>
    <name evidence="2" type="ORF">D7M11_18680</name>
</gene>
<reference evidence="2 3" key="1">
    <citation type="journal article" date="2007" name="Int. J. Syst. Evol. Microbiol.">
        <title>Paenibacillus ginsengarvi sp. nov., isolated from soil from ginseng cultivation.</title>
        <authorList>
            <person name="Yoon M.H."/>
            <person name="Ten L.N."/>
            <person name="Im W.T."/>
        </authorList>
    </citation>
    <scope>NUCLEOTIDE SEQUENCE [LARGE SCALE GENOMIC DNA]</scope>
    <source>
        <strain evidence="2 3">KCTC 13059</strain>
    </source>
</reference>
<dbReference type="Proteomes" id="UP000282311">
    <property type="component" value="Unassembled WGS sequence"/>
</dbReference>
<evidence type="ECO:0000256" key="1">
    <source>
        <dbReference type="SAM" id="MobiDB-lite"/>
    </source>
</evidence>
<dbReference type="OrthoDB" id="2509302at2"/>
<dbReference type="InterPro" id="IPR050490">
    <property type="entry name" value="Bact_solute-bd_prot1"/>
</dbReference>
<evidence type="ECO:0000313" key="2">
    <source>
        <dbReference type="EMBL" id="RKN82001.1"/>
    </source>
</evidence>
<proteinExistence type="predicted"/>
<dbReference type="EMBL" id="RBAH01000013">
    <property type="protein sequence ID" value="RKN82001.1"/>
    <property type="molecule type" value="Genomic_DNA"/>
</dbReference>
<accession>A0A3B0CB11</accession>
<dbReference type="PANTHER" id="PTHR43649:SF12">
    <property type="entry name" value="DIACETYLCHITOBIOSE BINDING PROTEIN DASA"/>
    <property type="match status" value="1"/>
</dbReference>